<dbReference type="InterPro" id="IPR009642">
    <property type="entry name" value="DUF1236"/>
</dbReference>
<protein>
    <recommendedName>
        <fullName evidence="3">DUF1236 domain-containing protein</fullName>
    </recommendedName>
</protein>
<sequence length="111" mass="12076">MRAACHLAFAVFSLGAVAMPTTAPNATNTATSLADIPDAVRNIAADFSARLNHREVSSEARVGRGLSVGESLPETVELHRIPNHETYRYAVVADHRFVVDAMSRKVVYVIR</sequence>
<name>A0A1B2EHT3_9HYPH</name>
<gene>
    <name evidence="2" type="ORF">BB934_16070</name>
</gene>
<reference evidence="2" key="1">
    <citation type="submission" date="2016-07" db="EMBL/GenBank/DDBJ databases">
        <title>Microvirga ossetica sp. nov. a new species of rhizobia isolated from root nodules of the legume species Vicia alpestris Steven originated from North Ossetia region in the Caucasus.</title>
        <authorList>
            <person name="Safronova V.I."/>
            <person name="Kuznetsova I.G."/>
            <person name="Sazanova A.L."/>
            <person name="Belimov A."/>
            <person name="Andronov E."/>
            <person name="Osledkin Y.S."/>
            <person name="Onishchuk O.P."/>
            <person name="Kurchak O.N."/>
            <person name="Shaposhnikov A.I."/>
            <person name="Willems A."/>
            <person name="Tikhonovich I.A."/>
        </authorList>
    </citation>
    <scope>NUCLEOTIDE SEQUENCE [LARGE SCALE GENOMIC DNA]</scope>
    <source>
        <strain evidence="2">V5/3M</strain>
    </source>
</reference>
<dbReference type="OrthoDB" id="8020822at2"/>
<dbReference type="EMBL" id="CP016616">
    <property type="protein sequence ID" value="ANY79555.1"/>
    <property type="molecule type" value="Genomic_DNA"/>
</dbReference>
<keyword evidence="1" id="KW-0732">Signal</keyword>
<dbReference type="KEGG" id="moc:BB934_16070"/>
<dbReference type="AlphaFoldDB" id="A0A1B2EHT3"/>
<proteinExistence type="predicted"/>
<dbReference type="RefSeq" id="WP_157934202.1">
    <property type="nucleotide sequence ID" value="NZ_CP016616.1"/>
</dbReference>
<accession>A0A1B2EHT3</accession>
<feature type="signal peptide" evidence="1">
    <location>
        <begin position="1"/>
        <end position="18"/>
    </location>
</feature>
<organism evidence="2">
    <name type="scientific">Microvirga ossetica</name>
    <dbReference type="NCBI Taxonomy" id="1882682"/>
    <lineage>
        <taxon>Bacteria</taxon>
        <taxon>Pseudomonadati</taxon>
        <taxon>Pseudomonadota</taxon>
        <taxon>Alphaproteobacteria</taxon>
        <taxon>Hyphomicrobiales</taxon>
        <taxon>Methylobacteriaceae</taxon>
        <taxon>Microvirga</taxon>
    </lineage>
</organism>
<evidence type="ECO:0000256" key="1">
    <source>
        <dbReference type="SAM" id="SignalP"/>
    </source>
</evidence>
<evidence type="ECO:0000313" key="2">
    <source>
        <dbReference type="EMBL" id="ANY79555.1"/>
    </source>
</evidence>
<dbReference type="Pfam" id="PF06823">
    <property type="entry name" value="DUF1236"/>
    <property type="match status" value="1"/>
</dbReference>
<feature type="chain" id="PRO_5008536117" description="DUF1236 domain-containing protein" evidence="1">
    <location>
        <begin position="19"/>
        <end position="111"/>
    </location>
</feature>
<evidence type="ECO:0008006" key="3">
    <source>
        <dbReference type="Google" id="ProtNLM"/>
    </source>
</evidence>